<feature type="compositionally biased region" description="Polar residues" evidence="4">
    <location>
        <begin position="943"/>
        <end position="960"/>
    </location>
</feature>
<organism evidence="8 9">
    <name type="scientific">Parascaris univalens</name>
    <name type="common">Nematode worm</name>
    <dbReference type="NCBI Taxonomy" id="6257"/>
    <lineage>
        <taxon>Eukaryota</taxon>
        <taxon>Metazoa</taxon>
        <taxon>Ecdysozoa</taxon>
        <taxon>Nematoda</taxon>
        <taxon>Chromadorea</taxon>
        <taxon>Rhabditida</taxon>
        <taxon>Spirurina</taxon>
        <taxon>Ascaridomorpha</taxon>
        <taxon>Ascaridoidea</taxon>
        <taxon>Ascarididae</taxon>
        <taxon>Parascaris</taxon>
    </lineage>
</organism>
<dbReference type="PANTHER" id="PTHR10782">
    <property type="entry name" value="ZINC FINGER MIZ DOMAIN-CONTAINING PROTEIN"/>
    <property type="match status" value="1"/>
</dbReference>
<evidence type="ECO:0000256" key="4">
    <source>
        <dbReference type="SAM" id="MobiDB-lite"/>
    </source>
</evidence>
<feature type="compositionally biased region" description="Polar residues" evidence="4">
    <location>
        <begin position="846"/>
        <end position="859"/>
    </location>
</feature>
<feature type="region of interest" description="Disordered" evidence="4">
    <location>
        <begin position="113"/>
        <end position="176"/>
    </location>
</feature>
<dbReference type="Pfam" id="PF02891">
    <property type="entry name" value="zf-MIZ"/>
    <property type="match status" value="1"/>
</dbReference>
<evidence type="ECO:0000259" key="5">
    <source>
        <dbReference type="Pfam" id="PF02891"/>
    </source>
</evidence>
<dbReference type="InterPro" id="IPR013083">
    <property type="entry name" value="Znf_RING/FYVE/PHD"/>
</dbReference>
<protein>
    <submittedName>
        <fullName evidence="9">SP-RING-type domain-containing protein</fullName>
    </submittedName>
</protein>
<evidence type="ECO:0000256" key="1">
    <source>
        <dbReference type="ARBA" id="ARBA00022723"/>
    </source>
</evidence>
<evidence type="ECO:0000259" key="6">
    <source>
        <dbReference type="Pfam" id="PF18028"/>
    </source>
</evidence>
<name>A0A915AUG3_PARUN</name>
<feature type="compositionally biased region" description="Low complexity" evidence="4">
    <location>
        <begin position="888"/>
        <end position="908"/>
    </location>
</feature>
<feature type="domain" description="ZMIZ1/ZMIZ2 GBD-like" evidence="7">
    <location>
        <begin position="516"/>
        <end position="641"/>
    </location>
</feature>
<evidence type="ECO:0000313" key="9">
    <source>
        <dbReference type="WBParaSite" id="PgR016_g131_t01"/>
    </source>
</evidence>
<keyword evidence="1" id="KW-0479">Metal-binding</keyword>
<dbReference type="Proteomes" id="UP000887569">
    <property type="component" value="Unplaced"/>
</dbReference>
<evidence type="ECO:0000256" key="2">
    <source>
        <dbReference type="ARBA" id="ARBA00022771"/>
    </source>
</evidence>
<keyword evidence="2" id="KW-0863">Zinc-finger</keyword>
<dbReference type="InterPro" id="IPR004181">
    <property type="entry name" value="Znf_MIZ"/>
</dbReference>
<dbReference type="GO" id="GO:0061665">
    <property type="term" value="F:SUMO ligase activity"/>
    <property type="evidence" value="ECO:0007669"/>
    <property type="project" value="TreeGrafter"/>
</dbReference>
<keyword evidence="8" id="KW-1185">Reference proteome</keyword>
<evidence type="ECO:0000313" key="8">
    <source>
        <dbReference type="Proteomes" id="UP000887569"/>
    </source>
</evidence>
<feature type="compositionally biased region" description="Low complexity" evidence="4">
    <location>
        <begin position="139"/>
        <end position="148"/>
    </location>
</feature>
<evidence type="ECO:0000256" key="3">
    <source>
        <dbReference type="ARBA" id="ARBA00022833"/>
    </source>
</evidence>
<dbReference type="GO" id="GO:0016925">
    <property type="term" value="P:protein sumoylation"/>
    <property type="evidence" value="ECO:0007669"/>
    <property type="project" value="TreeGrafter"/>
</dbReference>
<feature type="region of interest" description="Disordered" evidence="4">
    <location>
        <begin position="809"/>
        <end position="828"/>
    </location>
</feature>
<evidence type="ECO:0000259" key="7">
    <source>
        <dbReference type="Pfam" id="PF25527"/>
    </source>
</evidence>
<dbReference type="GO" id="GO:0008270">
    <property type="term" value="F:zinc ion binding"/>
    <property type="evidence" value="ECO:0007669"/>
    <property type="project" value="UniProtKB-KW"/>
</dbReference>
<feature type="domain" description="ZMIZ1 N-terminal" evidence="6">
    <location>
        <begin position="12"/>
        <end position="108"/>
    </location>
</feature>
<dbReference type="AlphaFoldDB" id="A0A915AUG3"/>
<accession>A0A915AUG3</accession>
<dbReference type="InterPro" id="IPR040797">
    <property type="entry name" value="ZMIZ1_N"/>
</dbReference>
<dbReference type="Pfam" id="PF25527">
    <property type="entry name" value="GBD-like_ZMIZ1_ZMIZ2"/>
    <property type="match status" value="1"/>
</dbReference>
<sequence>MATDTSYEQHLRQNNERLISITKHLSDVRGYDHGCRELIAWCADPRAFNAAFENNLLSALQEVVKLSSKNGFDRQLATALITTCHSHRKLLSRRSAARISRWFEQLRRSTRGSSELRCTPRSGNTPKQRSIHRAGIGMTPTTTTNSTSAHSEKCSTQRATASGDLRRLESDGGKQLRAPPTRIYELRCEGSFTESGAKEASELMWSNGGTAMAVGGPVAAAQSSPSYGPMASDYANMAAMSVRSPMGGIQDMQAQQMNANAMRYSQYMHGQVASPSLMGSAAASQQSSYPVDPAGARPGCYTSHPQPTNMSSLAQSPAYEQPVMGYMQQGYGIMQQQQMIMAQSSGIQMHYRSQQQHPTMQQTRTYGQQRSLVMHQQQPLFDASMYTCGIPTATQRTPGMPGMATPMCVAPQMRQMMVPTPNGMMMHTGGAAIPQAYSRPRSSAASVSPGYPVGTTPTYPQGQSMMIRAGPPMLYSQLQHEITRQQVVAYANPNAVMRDPSDPMSRISPAFLNEPKMAVPVEVVLRQFCLDHNTTTSDYGFTLTQERFDSLRKGELDLQLKCFQHGDKKQLQQYNIWPTMPNQTNESSVKVFINNVAVPITALDRALYVGRLCVVGLNKLVITVTSCVCSHSFIMQLVNRRPIEAVVNEIFMQSRMFSPNSLVARDKLLKMIEMDGSQSRIALYFALGNCSQRLRIPARSVRCSHSSCFDLEAFLIANQDNSYFECPFSPCKSVFTLGEIEVDQFIAQILAETARMPNVLEVNLEANGCWRIIDPLPSIYPTQSQQQSTSAQNDFLQMGIQHGITANESMAARGHKRERDCADASSGGTAYSLKRIKSESFGMNGCSGSLSRQDQQQAQSPFNPNSVPAPPSSSWIQSPSGALPSVLSPYGPSTSTSPPLTQSTVQQQRCSPPSAPPKYGGPGTPATPSNAQNPPSIGPAVGTSPSSTQLQTNVPQQGSVEAVSVTGSAPYTPASVGSLSGGAHTSLSSAVACVGEGAQNAANSCLNELTSSLNVGQIDDFFDDLIFSDAKMSSAAEMQKYLNEDLFVGSGLGEINAALKCEGDVPRTSSDAQYWNDVAQVIAEQS</sequence>
<dbReference type="GO" id="GO:0003712">
    <property type="term" value="F:transcription coregulator activity"/>
    <property type="evidence" value="ECO:0007669"/>
    <property type="project" value="TreeGrafter"/>
</dbReference>
<dbReference type="PANTHER" id="PTHR10782:SF4">
    <property type="entry name" value="TONALLI, ISOFORM E"/>
    <property type="match status" value="1"/>
</dbReference>
<dbReference type="InterPro" id="IPR057847">
    <property type="entry name" value="ZMIZ1/ZMIZ2_GBD-like"/>
</dbReference>
<reference evidence="9" key="1">
    <citation type="submission" date="2022-11" db="UniProtKB">
        <authorList>
            <consortium name="WormBaseParasite"/>
        </authorList>
    </citation>
    <scope>IDENTIFICATION</scope>
</reference>
<dbReference type="GO" id="GO:0000785">
    <property type="term" value="C:chromatin"/>
    <property type="evidence" value="ECO:0007669"/>
    <property type="project" value="TreeGrafter"/>
</dbReference>
<proteinExistence type="predicted"/>
<keyword evidence="3" id="KW-0862">Zinc</keyword>
<feature type="region of interest" description="Disordered" evidence="4">
    <location>
        <begin position="844"/>
        <end position="960"/>
    </location>
</feature>
<dbReference type="WBParaSite" id="PgR016_g131_t01">
    <property type="protein sequence ID" value="PgR016_g131_t01"/>
    <property type="gene ID" value="PgR016_g131"/>
</dbReference>
<dbReference type="Pfam" id="PF18028">
    <property type="entry name" value="Zmiz1_N"/>
    <property type="match status" value="1"/>
</dbReference>
<dbReference type="GO" id="GO:0006357">
    <property type="term" value="P:regulation of transcription by RNA polymerase II"/>
    <property type="evidence" value="ECO:0007669"/>
    <property type="project" value="TreeGrafter"/>
</dbReference>
<dbReference type="Gene3D" id="3.30.40.10">
    <property type="entry name" value="Zinc/RING finger domain, C3HC4 (zinc finger)"/>
    <property type="match status" value="1"/>
</dbReference>
<feature type="compositionally biased region" description="Polar residues" evidence="4">
    <location>
        <begin position="926"/>
        <end position="935"/>
    </location>
</feature>
<feature type="domain" description="SP-RING-type" evidence="5">
    <location>
        <begin position="692"/>
        <end position="728"/>
    </location>
</feature>
<feature type="compositionally biased region" description="Basic and acidic residues" evidence="4">
    <location>
        <begin position="164"/>
        <end position="174"/>
    </location>
</feature>